<evidence type="ECO:0000313" key="7">
    <source>
        <dbReference type="Proteomes" id="UP000630887"/>
    </source>
</evidence>
<evidence type="ECO:0000256" key="4">
    <source>
        <dbReference type="ARBA" id="ARBA00022679"/>
    </source>
</evidence>
<evidence type="ECO:0000256" key="5">
    <source>
        <dbReference type="SAM" id="Phobius"/>
    </source>
</evidence>
<reference evidence="6 7" key="1">
    <citation type="submission" date="2021-01" db="EMBL/GenBank/DDBJ databases">
        <title>Whole genome shotgun sequence of Catellatospora coxensis NBRC 107359.</title>
        <authorList>
            <person name="Komaki H."/>
            <person name="Tamura T."/>
        </authorList>
    </citation>
    <scope>NUCLEOTIDE SEQUENCE [LARGE SCALE GENOMIC DNA]</scope>
    <source>
        <strain evidence="6 7">NBRC 107359</strain>
    </source>
</reference>
<dbReference type="GO" id="GO:0016757">
    <property type="term" value="F:glycosyltransferase activity"/>
    <property type="evidence" value="ECO:0007669"/>
    <property type="project" value="UniProtKB-KW"/>
</dbReference>
<dbReference type="RefSeq" id="WP_203695394.1">
    <property type="nucleotide sequence ID" value="NZ_BAAALC010000035.1"/>
</dbReference>
<keyword evidence="4" id="KW-0808">Transferase</keyword>
<name>A0A8J3P975_9ACTN</name>
<organism evidence="6 7">
    <name type="scientific">Catellatospora coxensis</name>
    <dbReference type="NCBI Taxonomy" id="310354"/>
    <lineage>
        <taxon>Bacteria</taxon>
        <taxon>Bacillati</taxon>
        <taxon>Actinomycetota</taxon>
        <taxon>Actinomycetes</taxon>
        <taxon>Micromonosporales</taxon>
        <taxon>Micromonosporaceae</taxon>
        <taxon>Catellatospora</taxon>
    </lineage>
</organism>
<proteinExistence type="inferred from homology"/>
<keyword evidence="5" id="KW-1133">Transmembrane helix</keyword>
<dbReference type="InterPro" id="IPR029044">
    <property type="entry name" value="Nucleotide-diphossugar_trans"/>
</dbReference>
<dbReference type="SUPFAM" id="SSF53448">
    <property type="entry name" value="Nucleotide-diphospho-sugar transferases"/>
    <property type="match status" value="1"/>
</dbReference>
<accession>A0A8J3P975</accession>
<keyword evidence="5" id="KW-0812">Transmembrane</keyword>
<evidence type="ECO:0008006" key="8">
    <source>
        <dbReference type="Google" id="ProtNLM"/>
    </source>
</evidence>
<feature type="transmembrane region" description="Helical" evidence="5">
    <location>
        <begin position="267"/>
        <end position="284"/>
    </location>
</feature>
<keyword evidence="3" id="KW-0328">Glycosyltransferase</keyword>
<dbReference type="PANTHER" id="PTHR43179:SF12">
    <property type="entry name" value="GALACTOFURANOSYLTRANSFERASE GLFT2"/>
    <property type="match status" value="1"/>
</dbReference>
<dbReference type="Proteomes" id="UP000630887">
    <property type="component" value="Unassembled WGS sequence"/>
</dbReference>
<dbReference type="Pfam" id="PF13641">
    <property type="entry name" value="Glyco_tranf_2_3"/>
    <property type="match status" value="1"/>
</dbReference>
<gene>
    <name evidence="6" type="ORF">Cco03nite_56560</name>
</gene>
<dbReference type="Gene3D" id="3.90.550.10">
    <property type="entry name" value="Spore Coat Polysaccharide Biosynthesis Protein SpsA, Chain A"/>
    <property type="match status" value="1"/>
</dbReference>
<evidence type="ECO:0000256" key="2">
    <source>
        <dbReference type="ARBA" id="ARBA00006739"/>
    </source>
</evidence>
<evidence type="ECO:0000256" key="1">
    <source>
        <dbReference type="ARBA" id="ARBA00004776"/>
    </source>
</evidence>
<evidence type="ECO:0000256" key="3">
    <source>
        <dbReference type="ARBA" id="ARBA00022676"/>
    </source>
</evidence>
<keyword evidence="5" id="KW-0472">Membrane</keyword>
<dbReference type="AlphaFoldDB" id="A0A8J3P975"/>
<comment type="pathway">
    <text evidence="1">Cell wall biogenesis; cell wall polysaccharide biosynthesis.</text>
</comment>
<keyword evidence="7" id="KW-1185">Reference proteome</keyword>
<protein>
    <recommendedName>
        <fullName evidence="8">GT2 family glycosyltransferase</fullName>
    </recommendedName>
</protein>
<evidence type="ECO:0000313" key="6">
    <source>
        <dbReference type="EMBL" id="GIG08956.1"/>
    </source>
</evidence>
<dbReference type="EMBL" id="BONI01000055">
    <property type="protein sequence ID" value="GIG08956.1"/>
    <property type="molecule type" value="Genomic_DNA"/>
</dbReference>
<dbReference type="PANTHER" id="PTHR43179">
    <property type="entry name" value="RHAMNOSYLTRANSFERASE WBBL"/>
    <property type="match status" value="1"/>
</dbReference>
<comment type="caution">
    <text evidence="6">The sequence shown here is derived from an EMBL/GenBank/DDBJ whole genome shotgun (WGS) entry which is preliminary data.</text>
</comment>
<sequence length="341" mass="37493">MAVTVCVPTHRGRLRHVSELLASLLIAARVADVPVEIIVVDDSPEPEFQALRRRCIRLGVRHLRGPRSVSAKRNLAVRAASHDLLLFVDSDCVATPELIAGHLDALAGAPADVAGVAGATVWSGERTPLWQVLDFSRLYQNAVDVAARYTQVGWATTSNLCVRRDVFTRLGGFDEGAFTVVGGEDVDLGVRACDRGYRWLTCARAAVLHQRDSAGRWSQVLAKQFTYGRADVFLCSRHRHRRTWRANPVTTSLMIMMFAVAGVRVGLPLWTLLAGAVPVLAALLRTGPQPVRRWGGALVDLAFDAGITFEAVRQRRPALAVRTFVYADDREFRPRRAATRA</sequence>
<comment type="similarity">
    <text evidence="2">Belongs to the glycosyltransferase 2 family.</text>
</comment>